<feature type="binding site" evidence="12">
    <location>
        <position position="371"/>
    </location>
    <ligand>
        <name>Mg(2+)</name>
        <dbReference type="ChEBI" id="CHEBI:18420"/>
        <label>1</label>
    </ligand>
</feature>
<reference evidence="13" key="1">
    <citation type="journal article" date="2020" name="Nat. Commun.">
        <title>Large-scale genome sequencing of mycorrhizal fungi provides insights into the early evolution of symbiotic traits.</title>
        <authorList>
            <person name="Miyauchi S."/>
            <person name="Kiss E."/>
            <person name="Kuo A."/>
            <person name="Drula E."/>
            <person name="Kohler A."/>
            <person name="Sanchez-Garcia M."/>
            <person name="Morin E."/>
            <person name="Andreopoulos B."/>
            <person name="Barry K.W."/>
            <person name="Bonito G."/>
            <person name="Buee M."/>
            <person name="Carver A."/>
            <person name="Chen C."/>
            <person name="Cichocki N."/>
            <person name="Clum A."/>
            <person name="Culley D."/>
            <person name="Crous P.W."/>
            <person name="Fauchery L."/>
            <person name="Girlanda M."/>
            <person name="Hayes R.D."/>
            <person name="Keri Z."/>
            <person name="LaButti K."/>
            <person name="Lipzen A."/>
            <person name="Lombard V."/>
            <person name="Magnuson J."/>
            <person name="Maillard F."/>
            <person name="Murat C."/>
            <person name="Nolan M."/>
            <person name="Ohm R.A."/>
            <person name="Pangilinan J."/>
            <person name="Pereira M.F."/>
            <person name="Perotto S."/>
            <person name="Peter M."/>
            <person name="Pfister S."/>
            <person name="Riley R."/>
            <person name="Sitrit Y."/>
            <person name="Stielow J.B."/>
            <person name="Szollosi G."/>
            <person name="Zifcakova L."/>
            <person name="Stursova M."/>
            <person name="Spatafora J.W."/>
            <person name="Tedersoo L."/>
            <person name="Vaario L.M."/>
            <person name="Yamada A."/>
            <person name="Yan M."/>
            <person name="Wang P."/>
            <person name="Xu J."/>
            <person name="Bruns T."/>
            <person name="Baldrian P."/>
            <person name="Vilgalys R."/>
            <person name="Dunand C."/>
            <person name="Henrissat B."/>
            <person name="Grigoriev I.V."/>
            <person name="Hibbett D."/>
            <person name="Nagy L.G."/>
            <person name="Martin F.M."/>
        </authorList>
    </citation>
    <scope>NUCLEOTIDE SEQUENCE</scope>
    <source>
        <strain evidence="13">UP504</strain>
    </source>
</reference>
<evidence type="ECO:0000256" key="1">
    <source>
        <dbReference type="ARBA" id="ARBA00010702"/>
    </source>
</evidence>
<keyword evidence="3" id="KW-0378">Hydrolase</keyword>
<dbReference type="Pfam" id="PF03747">
    <property type="entry name" value="ADP_ribosyl_GH"/>
    <property type="match status" value="1"/>
</dbReference>
<gene>
    <name evidence="13" type="ORF">BS47DRAFT_1378480</name>
</gene>
<dbReference type="Proteomes" id="UP000886523">
    <property type="component" value="Unassembled WGS sequence"/>
</dbReference>
<sequence>MNPFTSTHVRAPCLNAQITYLMATAPLHTQYPSRSDPSTKIRLSILAAAMVDALGGPAEFHRRFSFPLVTSMIPNRNFHLPPGVWTDDTSMALCLARSLATYTAPHSSSDATPPTKGGFDEKDQLDAYANWKSRGILSAIGTCFDIGGTINRALHIYKDNPPDQRNGAQRAMRKIREALSGEICAGNGSLMRVLPVGLTYWGDEEAAKEYARRSSTTTHPNPMCQEACAVWTGAIARIMQEAGPKGTGNFTKLDVVKYFATFPYTNAKLRAALALPEDDLGATLAELPGASVLDPVVAEEASYRDRHPILRLITKTESSDKKEEFSKAIPSEEELPSSGYVLHTVVAALYCFLATETFEEGAILAANLGDDADTTGTVYAGLAGCWYASEDVQGGQGMFWTERVREWKGKLVARDLVEEVAEELVAFSASLEANKLGATSQT</sequence>
<evidence type="ECO:0000256" key="9">
    <source>
        <dbReference type="ARBA" id="ARBA00043187"/>
    </source>
</evidence>
<evidence type="ECO:0000256" key="6">
    <source>
        <dbReference type="ARBA" id="ARBA00042471"/>
    </source>
</evidence>
<dbReference type="PANTHER" id="PTHR16222:SF24">
    <property type="entry name" value="ADP-RIBOSYLHYDROLASE ARH3"/>
    <property type="match status" value="1"/>
</dbReference>
<protein>
    <recommendedName>
        <fullName evidence="4">ADP-ribosylhydrolase ARH3</fullName>
        <ecNumber evidence="2">3.2.1.143</ecNumber>
    </recommendedName>
    <alternativeName>
        <fullName evidence="5">ADP-ribose glycohydrolase ARH3</fullName>
    </alternativeName>
    <alternativeName>
        <fullName evidence="6">ADP-ribosylhydrolase 3</fullName>
    </alternativeName>
    <alternativeName>
        <fullName evidence="9">O-acetyl-ADP-ribose deacetylase ARH3</fullName>
    </alternativeName>
    <alternativeName>
        <fullName evidence="10">Poly(ADP-ribose) glycohydrolase ARH3</fullName>
    </alternativeName>
    <alternativeName>
        <fullName evidence="8">[Protein ADP-ribosylarginine] hydrolase-like protein 2</fullName>
    </alternativeName>
    <alternativeName>
        <fullName evidence="7">[Protein ADP-ribosylserine] hydrolase</fullName>
    </alternativeName>
</protein>
<keyword evidence="12" id="KW-0460">Magnesium</keyword>
<feature type="binding site" evidence="12">
    <location>
        <position position="373"/>
    </location>
    <ligand>
        <name>Mg(2+)</name>
        <dbReference type="ChEBI" id="CHEBI:18420"/>
        <label>1</label>
    </ligand>
</feature>
<evidence type="ECO:0000256" key="11">
    <source>
        <dbReference type="ARBA" id="ARBA00049015"/>
    </source>
</evidence>
<accession>A0A9P6E2E5</accession>
<evidence type="ECO:0000256" key="8">
    <source>
        <dbReference type="ARBA" id="ARBA00042850"/>
    </source>
</evidence>
<dbReference type="PANTHER" id="PTHR16222">
    <property type="entry name" value="ADP-RIBOSYLGLYCOHYDROLASE"/>
    <property type="match status" value="1"/>
</dbReference>
<comment type="similarity">
    <text evidence="1">Belongs to the ADP-ribosylglycohydrolase family.</text>
</comment>
<dbReference type="InterPro" id="IPR036705">
    <property type="entry name" value="Ribosyl_crysJ1_sf"/>
</dbReference>
<evidence type="ECO:0000256" key="4">
    <source>
        <dbReference type="ARBA" id="ARBA00041057"/>
    </source>
</evidence>
<dbReference type="AlphaFoldDB" id="A0A9P6E2E5"/>
<dbReference type="Gene3D" id="1.10.4080.10">
    <property type="entry name" value="ADP-ribosylation/Crystallin J1"/>
    <property type="match status" value="1"/>
</dbReference>
<feature type="binding site" evidence="12">
    <location>
        <position position="87"/>
    </location>
    <ligand>
        <name>Mg(2+)</name>
        <dbReference type="ChEBI" id="CHEBI:18420"/>
        <label>1</label>
    </ligand>
</feature>
<evidence type="ECO:0000256" key="12">
    <source>
        <dbReference type="PIRSR" id="PIRSR605502-1"/>
    </source>
</evidence>
<feature type="binding site" evidence="12">
    <location>
        <position position="374"/>
    </location>
    <ligand>
        <name>Mg(2+)</name>
        <dbReference type="ChEBI" id="CHEBI:18420"/>
        <label>1</label>
    </ligand>
</feature>
<dbReference type="OrthoDB" id="2021138at2759"/>
<evidence type="ECO:0000256" key="10">
    <source>
        <dbReference type="ARBA" id="ARBA00043193"/>
    </source>
</evidence>
<organism evidence="13 14">
    <name type="scientific">Hydnum rufescens UP504</name>
    <dbReference type="NCBI Taxonomy" id="1448309"/>
    <lineage>
        <taxon>Eukaryota</taxon>
        <taxon>Fungi</taxon>
        <taxon>Dikarya</taxon>
        <taxon>Basidiomycota</taxon>
        <taxon>Agaricomycotina</taxon>
        <taxon>Agaricomycetes</taxon>
        <taxon>Cantharellales</taxon>
        <taxon>Hydnaceae</taxon>
        <taxon>Hydnum</taxon>
    </lineage>
</organism>
<keyword evidence="14" id="KW-1185">Reference proteome</keyword>
<dbReference type="InterPro" id="IPR050792">
    <property type="entry name" value="ADP-ribosylglycohydrolase"/>
</dbReference>
<evidence type="ECO:0000256" key="3">
    <source>
        <dbReference type="ARBA" id="ARBA00022801"/>
    </source>
</evidence>
<dbReference type="SUPFAM" id="SSF101478">
    <property type="entry name" value="ADP-ribosylglycohydrolase"/>
    <property type="match status" value="1"/>
</dbReference>
<dbReference type="EMBL" id="MU128909">
    <property type="protein sequence ID" value="KAF9521079.1"/>
    <property type="molecule type" value="Genomic_DNA"/>
</dbReference>
<evidence type="ECO:0000256" key="5">
    <source>
        <dbReference type="ARBA" id="ARBA00042398"/>
    </source>
</evidence>
<feature type="binding site" evidence="12">
    <location>
        <position position="86"/>
    </location>
    <ligand>
        <name>Mg(2+)</name>
        <dbReference type="ChEBI" id="CHEBI:18420"/>
        <label>1</label>
    </ligand>
</feature>
<dbReference type="GO" id="GO:0046872">
    <property type="term" value="F:metal ion binding"/>
    <property type="evidence" value="ECO:0007669"/>
    <property type="project" value="UniProtKB-KW"/>
</dbReference>
<comment type="cofactor">
    <cofactor evidence="12">
        <name>Mg(2+)</name>
        <dbReference type="ChEBI" id="CHEBI:18420"/>
    </cofactor>
    <text evidence="12">Binds 2 magnesium ions per subunit.</text>
</comment>
<evidence type="ECO:0000313" key="14">
    <source>
        <dbReference type="Proteomes" id="UP000886523"/>
    </source>
</evidence>
<dbReference type="InterPro" id="IPR005502">
    <property type="entry name" value="Ribosyl_crysJ1"/>
</dbReference>
<feature type="binding site" evidence="12">
    <location>
        <position position="88"/>
    </location>
    <ligand>
        <name>Mg(2+)</name>
        <dbReference type="ChEBI" id="CHEBI:18420"/>
        <label>1</label>
    </ligand>
</feature>
<evidence type="ECO:0000313" key="13">
    <source>
        <dbReference type="EMBL" id="KAF9521079.1"/>
    </source>
</evidence>
<proteinExistence type="inferred from homology"/>
<evidence type="ECO:0000256" key="2">
    <source>
        <dbReference type="ARBA" id="ARBA00012255"/>
    </source>
</evidence>
<comment type="caution">
    <text evidence="13">The sequence shown here is derived from an EMBL/GenBank/DDBJ whole genome shotgun (WGS) entry which is preliminary data.</text>
</comment>
<dbReference type="GO" id="GO:0004649">
    <property type="term" value="F:poly(ADP-ribose) glycohydrolase activity"/>
    <property type="evidence" value="ECO:0007669"/>
    <property type="project" value="UniProtKB-EC"/>
</dbReference>
<keyword evidence="12" id="KW-0479">Metal-binding</keyword>
<comment type="catalytic activity">
    <reaction evidence="11">
        <text>alpha-NAD(+) + H2O = ADP-D-ribose + nicotinamide + H(+)</text>
        <dbReference type="Rhea" id="RHEA:68792"/>
        <dbReference type="ChEBI" id="CHEBI:15377"/>
        <dbReference type="ChEBI" id="CHEBI:15378"/>
        <dbReference type="ChEBI" id="CHEBI:17154"/>
        <dbReference type="ChEBI" id="CHEBI:57967"/>
        <dbReference type="ChEBI" id="CHEBI:77017"/>
    </reaction>
</comment>
<dbReference type="EC" id="3.2.1.143" evidence="2"/>
<name>A0A9P6E2E5_9AGAM</name>
<evidence type="ECO:0000256" key="7">
    <source>
        <dbReference type="ARBA" id="ARBA00042722"/>
    </source>
</evidence>